<evidence type="ECO:0000313" key="2">
    <source>
        <dbReference type="EMBL" id="KAG7041628.1"/>
    </source>
</evidence>
<organism evidence="2 3">
    <name type="scientific">Colletotrichum scovillei</name>
    <dbReference type="NCBI Taxonomy" id="1209932"/>
    <lineage>
        <taxon>Eukaryota</taxon>
        <taxon>Fungi</taxon>
        <taxon>Dikarya</taxon>
        <taxon>Ascomycota</taxon>
        <taxon>Pezizomycotina</taxon>
        <taxon>Sordariomycetes</taxon>
        <taxon>Hypocreomycetidae</taxon>
        <taxon>Glomerellales</taxon>
        <taxon>Glomerellaceae</taxon>
        <taxon>Colletotrichum</taxon>
        <taxon>Colletotrichum acutatum species complex</taxon>
    </lineage>
</organism>
<name>A0A9P7QV33_9PEZI</name>
<feature type="domain" description="YCII-related" evidence="1">
    <location>
        <begin position="41"/>
        <end position="135"/>
    </location>
</feature>
<keyword evidence="3" id="KW-1185">Reference proteome</keyword>
<dbReference type="SUPFAM" id="SSF54909">
    <property type="entry name" value="Dimeric alpha+beta barrel"/>
    <property type="match status" value="1"/>
</dbReference>
<dbReference type="AlphaFoldDB" id="A0A9P7QV33"/>
<protein>
    <submittedName>
        <fullName evidence="2">Ycii-related domain protein</fullName>
    </submittedName>
</protein>
<dbReference type="InterPro" id="IPR051807">
    <property type="entry name" value="Sec-metab_biosynth-assoc"/>
</dbReference>
<dbReference type="Gene3D" id="3.30.70.1060">
    <property type="entry name" value="Dimeric alpha+beta barrel"/>
    <property type="match status" value="1"/>
</dbReference>
<comment type="caution">
    <text evidence="2">The sequence shown here is derived from an EMBL/GenBank/DDBJ whole genome shotgun (WGS) entry which is preliminary data.</text>
</comment>
<proteinExistence type="predicted"/>
<dbReference type="Proteomes" id="UP000699042">
    <property type="component" value="Unassembled WGS sequence"/>
</dbReference>
<reference evidence="2" key="1">
    <citation type="submission" date="2021-05" db="EMBL/GenBank/DDBJ databases">
        <title>Comparative genomics of three Colletotrichum scovillei strains and genetic complementation revealed genes involved fungal growth and virulence on chili pepper.</title>
        <authorList>
            <person name="Hsieh D.-K."/>
            <person name="Chuang S.-C."/>
            <person name="Chen C.-Y."/>
            <person name="Chao Y.-T."/>
            <person name="Lu M.-Y.J."/>
            <person name="Lee M.-H."/>
            <person name="Shih M.-C."/>
        </authorList>
    </citation>
    <scope>NUCLEOTIDE SEQUENCE</scope>
    <source>
        <strain evidence="2">Coll-153</strain>
    </source>
</reference>
<dbReference type="InterPro" id="IPR005545">
    <property type="entry name" value="YCII"/>
</dbReference>
<evidence type="ECO:0000313" key="3">
    <source>
        <dbReference type="Proteomes" id="UP000699042"/>
    </source>
</evidence>
<dbReference type="PANTHER" id="PTHR33606">
    <property type="entry name" value="PROTEIN YCII"/>
    <property type="match status" value="1"/>
</dbReference>
<accession>A0A9P7QV33</accession>
<gene>
    <name evidence="2" type="ORF">JMJ77_012148</name>
</gene>
<evidence type="ECO:0000259" key="1">
    <source>
        <dbReference type="Pfam" id="PF03795"/>
    </source>
</evidence>
<sequence length="143" mass="16034">MSMSAKFLRSSFVPAVRRPFVTSRPVSSPFNRSRTMATKEFLCILPDKPDALARRLEVRPTHLENAQGHKSNGKIAVGGAMFEKEHPVEGQTPGFKGSVMIYTVKDAEEAWELIRGDVYAKNDVWDLEKAQVIPFKSAIRESL</sequence>
<dbReference type="Pfam" id="PF03795">
    <property type="entry name" value="YCII"/>
    <property type="match status" value="1"/>
</dbReference>
<dbReference type="PANTHER" id="PTHR33606:SF3">
    <property type="entry name" value="PROTEIN YCII"/>
    <property type="match status" value="1"/>
</dbReference>
<dbReference type="EMBL" id="JAESDN010000014">
    <property type="protein sequence ID" value="KAG7041628.1"/>
    <property type="molecule type" value="Genomic_DNA"/>
</dbReference>
<dbReference type="OrthoDB" id="5519740at2759"/>
<dbReference type="InterPro" id="IPR011008">
    <property type="entry name" value="Dimeric_a/b-barrel"/>
</dbReference>